<protein>
    <submittedName>
        <fullName evidence="1">Uncharacterized protein</fullName>
    </submittedName>
</protein>
<dbReference type="EMBL" id="ACCJ01000332">
    <property type="protein sequence ID" value="EEG53803.1"/>
    <property type="molecule type" value="Genomic_DNA"/>
</dbReference>
<evidence type="ECO:0000313" key="2">
    <source>
        <dbReference type="Proteomes" id="UP000004756"/>
    </source>
</evidence>
<accession>C0D4C9</accession>
<comment type="caution">
    <text evidence="1">The sequence shown here is derived from an EMBL/GenBank/DDBJ whole genome shotgun (WGS) entry which is preliminary data.</text>
</comment>
<dbReference type="Proteomes" id="UP000004756">
    <property type="component" value="Unassembled WGS sequence"/>
</dbReference>
<reference evidence="1 2" key="1">
    <citation type="submission" date="2009-01" db="EMBL/GenBank/DDBJ databases">
        <authorList>
            <person name="Fulton L."/>
            <person name="Clifton S."/>
            <person name="Fulton B."/>
            <person name="Xu J."/>
            <person name="Minx P."/>
            <person name="Pepin K.H."/>
            <person name="Johnson M."/>
            <person name="Bhonagiri V."/>
            <person name="Nash W.E."/>
            <person name="Mardis E.R."/>
            <person name="Wilson R.K."/>
        </authorList>
    </citation>
    <scope>NUCLEOTIDE SEQUENCE [LARGE SCALE GENOMIC DNA]</scope>
    <source>
        <strain evidence="1 2">DSM 15981</strain>
    </source>
</reference>
<proteinExistence type="predicted"/>
<sequence length="58" mass="6923">MLLYHNLIFCAKCYKIEAVFECYRQNKDLFSGGLANQYNISYNIYMTCQYNYKKESGI</sequence>
<keyword evidence="2" id="KW-1185">Reference proteome</keyword>
<dbReference type="AlphaFoldDB" id="C0D4C9"/>
<dbReference type="HOGENOM" id="CLU_2971187_0_0_9"/>
<organism evidence="1 2">
    <name type="scientific">[Clostridium] asparagiforme DSM 15981</name>
    <dbReference type="NCBI Taxonomy" id="518636"/>
    <lineage>
        <taxon>Bacteria</taxon>
        <taxon>Bacillati</taxon>
        <taxon>Bacillota</taxon>
        <taxon>Clostridia</taxon>
        <taxon>Lachnospirales</taxon>
        <taxon>Lachnospiraceae</taxon>
        <taxon>Enterocloster</taxon>
    </lineage>
</organism>
<evidence type="ECO:0000313" key="1">
    <source>
        <dbReference type="EMBL" id="EEG53803.1"/>
    </source>
</evidence>
<reference evidence="1 2" key="2">
    <citation type="submission" date="2009-02" db="EMBL/GenBank/DDBJ databases">
        <title>Draft genome sequence of Clostridium asparagiforme (DSM 15981).</title>
        <authorList>
            <person name="Sudarsanam P."/>
            <person name="Ley R."/>
            <person name="Guruge J."/>
            <person name="Turnbaugh P.J."/>
            <person name="Mahowald M."/>
            <person name="Liep D."/>
            <person name="Gordon J."/>
        </authorList>
    </citation>
    <scope>NUCLEOTIDE SEQUENCE [LARGE SCALE GENOMIC DNA]</scope>
    <source>
        <strain evidence="1 2">DSM 15981</strain>
    </source>
</reference>
<gene>
    <name evidence="1" type="ORF">CLOSTASPAR_04123</name>
</gene>
<name>C0D4C9_9FIRM</name>